<dbReference type="InterPro" id="IPR001466">
    <property type="entry name" value="Beta-lactam-related"/>
</dbReference>
<evidence type="ECO:0000313" key="3">
    <source>
        <dbReference type="EMBL" id="AJE81386.1"/>
    </source>
</evidence>
<dbReference type="AlphaFoldDB" id="A0A0B5ERL1"/>
<keyword evidence="4" id="KW-1185">Reference proteome</keyword>
<accession>A0A0B5ERL1</accession>
<dbReference type="Pfam" id="PF00144">
    <property type="entry name" value="Beta-lactamase"/>
    <property type="match status" value="1"/>
</dbReference>
<evidence type="ECO:0000259" key="2">
    <source>
        <dbReference type="Pfam" id="PF00144"/>
    </source>
</evidence>
<name>A0A0B5ERL1_STRA4</name>
<protein>
    <submittedName>
        <fullName evidence="3">Penicillin-binding protein</fullName>
    </submittedName>
</protein>
<gene>
    <name evidence="3" type="ORF">SLNWT_1010</name>
</gene>
<feature type="compositionally biased region" description="Low complexity" evidence="1">
    <location>
        <begin position="204"/>
        <end position="227"/>
    </location>
</feature>
<dbReference type="InterPro" id="IPR012338">
    <property type="entry name" value="Beta-lactam/transpept-like"/>
</dbReference>
<sequence>MTAPRLTAERLLAAARAVSAPDVVFACSQDGERRSAAAGTAARAADQEPRPELRHEIGSATKTFTGLLLAHLAHRGVLGLDTPLTALLPQPPPPHGHRDAITPYTLLTHTSGLPRLPRELYRRALTRRRNPYEGYTYAQLTAAFGRSRPRRAPGSRWHYSNFGVALLAPALEHLTGRPFPELMAEQVLAPLGLPGTVLGAGSPGAAAGAPGAAAGAPGAAARAPGDATGHGGDGRTVFPPFDPGAFLAAGGVRATPGELLTYLEALLEPGRCPELGEALCAVREPVLRRGRGHRQGHTLTWFSHPTPRGPLLFHSGATPGQEAFLALRPATGTALVALANRRYTRGSTLQQQAYDLFG</sequence>
<feature type="region of interest" description="Disordered" evidence="1">
    <location>
        <begin position="204"/>
        <end position="232"/>
    </location>
</feature>
<reference evidence="3 4" key="1">
    <citation type="submission" date="2015-01" db="EMBL/GenBank/DDBJ databases">
        <title>Enhanced salinomycin production by adjusting the supply of polyketide extender units in Streptomyce albus DSM 41398.</title>
        <authorList>
            <person name="Lu C."/>
        </authorList>
    </citation>
    <scope>NUCLEOTIDE SEQUENCE [LARGE SCALE GENOMIC DNA]</scope>
    <source>
        <strain evidence="4">ATCC 21838 / DSM 41398 / FERM P-419 / JCM 4703 / NBRC 107858</strain>
    </source>
</reference>
<dbReference type="PANTHER" id="PTHR46825">
    <property type="entry name" value="D-ALANYL-D-ALANINE-CARBOXYPEPTIDASE/ENDOPEPTIDASE AMPH"/>
    <property type="match status" value="1"/>
</dbReference>
<dbReference type="SUPFAM" id="SSF56601">
    <property type="entry name" value="beta-lactamase/transpeptidase-like"/>
    <property type="match status" value="1"/>
</dbReference>
<evidence type="ECO:0000256" key="1">
    <source>
        <dbReference type="SAM" id="MobiDB-lite"/>
    </source>
</evidence>
<feature type="domain" description="Beta-lactamase-related" evidence="2">
    <location>
        <begin position="17"/>
        <end position="345"/>
    </location>
</feature>
<dbReference type="Proteomes" id="UP000031523">
    <property type="component" value="Chromosome"/>
</dbReference>
<evidence type="ECO:0000313" key="4">
    <source>
        <dbReference type="Proteomes" id="UP000031523"/>
    </source>
</evidence>
<dbReference type="EMBL" id="CP010519">
    <property type="protein sequence ID" value="AJE81386.1"/>
    <property type="molecule type" value="Genomic_DNA"/>
</dbReference>
<dbReference type="InterPro" id="IPR050491">
    <property type="entry name" value="AmpC-like"/>
</dbReference>
<dbReference type="Gene3D" id="3.40.710.10">
    <property type="entry name" value="DD-peptidase/beta-lactamase superfamily"/>
    <property type="match status" value="1"/>
</dbReference>
<dbReference type="PANTHER" id="PTHR46825:SF7">
    <property type="entry name" value="D-ALANYL-D-ALANINE CARBOXYPEPTIDASE"/>
    <property type="match status" value="1"/>
</dbReference>
<organism evidence="3 4">
    <name type="scientific">Streptomyces albus (strain ATCC 21838 / DSM 41398 / FERM P-419 / JCM 4703 / NBRC 107858)</name>
    <dbReference type="NCBI Taxonomy" id="1081613"/>
    <lineage>
        <taxon>Bacteria</taxon>
        <taxon>Bacillati</taxon>
        <taxon>Actinomycetota</taxon>
        <taxon>Actinomycetes</taxon>
        <taxon>Kitasatosporales</taxon>
        <taxon>Streptomycetaceae</taxon>
        <taxon>Streptomyces</taxon>
    </lineage>
</organism>
<proteinExistence type="predicted"/>
<dbReference type="KEGG" id="sals:SLNWT_1010"/>